<reference evidence="2" key="1">
    <citation type="submission" date="2016-05" db="EMBL/GenBank/DDBJ databases">
        <authorList>
            <person name="Lavstsen T."/>
            <person name="Jespersen J.S."/>
        </authorList>
    </citation>
    <scope>NUCLEOTIDE SEQUENCE</scope>
    <source>
        <tissue evidence="2">Brain</tissue>
    </source>
</reference>
<dbReference type="GO" id="GO:0004527">
    <property type="term" value="F:exonuclease activity"/>
    <property type="evidence" value="ECO:0007669"/>
    <property type="project" value="UniProtKB-KW"/>
</dbReference>
<name>A0A1A7W8A0_9TELE</name>
<evidence type="ECO:0000256" key="1">
    <source>
        <dbReference type="SAM" id="MobiDB-lite"/>
    </source>
</evidence>
<feature type="region of interest" description="Disordered" evidence="1">
    <location>
        <begin position="23"/>
        <end position="58"/>
    </location>
</feature>
<proteinExistence type="predicted"/>
<feature type="compositionally biased region" description="Polar residues" evidence="1">
    <location>
        <begin position="91"/>
        <end position="109"/>
    </location>
</feature>
<evidence type="ECO:0000313" key="2">
    <source>
        <dbReference type="EMBL" id="SBP02202.1"/>
    </source>
</evidence>
<organism evidence="2">
    <name type="scientific">Iconisemion striatum</name>
    <dbReference type="NCBI Taxonomy" id="60296"/>
    <lineage>
        <taxon>Eukaryota</taxon>
        <taxon>Metazoa</taxon>
        <taxon>Chordata</taxon>
        <taxon>Craniata</taxon>
        <taxon>Vertebrata</taxon>
        <taxon>Euteleostomi</taxon>
        <taxon>Actinopterygii</taxon>
        <taxon>Neopterygii</taxon>
        <taxon>Teleostei</taxon>
        <taxon>Neoteleostei</taxon>
        <taxon>Acanthomorphata</taxon>
        <taxon>Ovalentaria</taxon>
        <taxon>Atherinomorphae</taxon>
        <taxon>Cyprinodontiformes</taxon>
        <taxon>Nothobranchiidae</taxon>
        <taxon>Iconisemion</taxon>
    </lineage>
</organism>
<protein>
    <submittedName>
        <fullName evidence="2">Exonuclease 3'-5' domain containing 1</fullName>
    </submittedName>
</protein>
<feature type="non-terminal residue" evidence="2">
    <location>
        <position position="1"/>
    </location>
</feature>
<gene>
    <name evidence="2" type="primary">EXD1</name>
</gene>
<keyword evidence="2" id="KW-0378">Hydrolase</keyword>
<reference evidence="2" key="2">
    <citation type="submission" date="2016-06" db="EMBL/GenBank/DDBJ databases">
        <title>The genome of a short-lived fish provides insights into sex chromosome evolution and the genetic control of aging.</title>
        <authorList>
            <person name="Reichwald K."/>
            <person name="Felder M."/>
            <person name="Petzold A."/>
            <person name="Koch P."/>
            <person name="Groth M."/>
            <person name="Platzer M."/>
        </authorList>
    </citation>
    <scope>NUCLEOTIDE SEQUENCE</scope>
    <source>
        <tissue evidence="2">Brain</tissue>
    </source>
</reference>
<sequence length="151" mass="16406">PINQQSSSSVSSVGVHAFCHTLSESPSSAAVSNQEKEKSATRPPSELDMNVAGRGRPFGKEDATLPFLPSFGRGLLLQTLRESAGCLKSPNSLEVATKDASSTLTQEESPQPERQGDDDVFRQMFGSGEQFPPTRQSIRSSLIESFHSFRY</sequence>
<feature type="compositionally biased region" description="Polar residues" evidence="1">
    <location>
        <begin position="23"/>
        <end position="33"/>
    </location>
</feature>
<feature type="region of interest" description="Disordered" evidence="1">
    <location>
        <begin position="91"/>
        <end position="137"/>
    </location>
</feature>
<keyword evidence="2" id="KW-0269">Exonuclease</keyword>
<accession>A0A1A7W8A0</accession>
<dbReference type="EMBL" id="HADW01000802">
    <property type="protein sequence ID" value="SBP02202.1"/>
    <property type="molecule type" value="Transcribed_RNA"/>
</dbReference>
<keyword evidence="2" id="KW-0540">Nuclease</keyword>
<dbReference type="AlphaFoldDB" id="A0A1A7W8A0"/>